<protein>
    <submittedName>
        <fullName evidence="2">Uncharacterized protein</fullName>
    </submittedName>
</protein>
<accession>A0A914R6Q6</accession>
<dbReference type="AlphaFoldDB" id="A0A914R6Q6"/>
<dbReference type="SUPFAM" id="SSF81321">
    <property type="entry name" value="Family A G protein-coupled receptor-like"/>
    <property type="match status" value="1"/>
</dbReference>
<sequence length="128" mass="15099">MFTLCQTPSALVYIWEMVNRSNGSQPLFRALATLSNSTVVTGKATNFFLFCTWSSHFRKQFILIIERRTPSLFHFLQRIIPTISETLPAQQLTYYQQRSRKSMCPTIEYDTPRIRLFKHHRSLPLNIR</sequence>
<proteinExistence type="predicted"/>
<keyword evidence="1" id="KW-1185">Reference proteome</keyword>
<dbReference type="Gene3D" id="1.20.1070.10">
    <property type="entry name" value="Rhodopsin 7-helix transmembrane proteins"/>
    <property type="match status" value="1"/>
</dbReference>
<dbReference type="PANTHER" id="PTHR46895">
    <property type="entry name" value="PROTEIN CBG20548-RELATED"/>
    <property type="match status" value="1"/>
</dbReference>
<reference evidence="2" key="1">
    <citation type="submission" date="2022-11" db="UniProtKB">
        <authorList>
            <consortium name="WormBaseParasite"/>
        </authorList>
    </citation>
    <scope>IDENTIFICATION</scope>
</reference>
<evidence type="ECO:0000313" key="1">
    <source>
        <dbReference type="Proteomes" id="UP000887564"/>
    </source>
</evidence>
<organism evidence="1 2">
    <name type="scientific">Parascaris equorum</name>
    <name type="common">Equine roundworm</name>
    <dbReference type="NCBI Taxonomy" id="6256"/>
    <lineage>
        <taxon>Eukaryota</taxon>
        <taxon>Metazoa</taxon>
        <taxon>Ecdysozoa</taxon>
        <taxon>Nematoda</taxon>
        <taxon>Chromadorea</taxon>
        <taxon>Rhabditida</taxon>
        <taxon>Spirurina</taxon>
        <taxon>Ascaridomorpha</taxon>
        <taxon>Ascaridoidea</taxon>
        <taxon>Ascarididae</taxon>
        <taxon>Parascaris</taxon>
    </lineage>
</organism>
<evidence type="ECO:0000313" key="2">
    <source>
        <dbReference type="WBParaSite" id="PEQ_0000035601-mRNA-1"/>
    </source>
</evidence>
<dbReference type="WBParaSite" id="PEQ_0000035601-mRNA-1">
    <property type="protein sequence ID" value="PEQ_0000035601-mRNA-1"/>
    <property type="gene ID" value="PEQ_0000035601"/>
</dbReference>
<name>A0A914R6Q6_PAREQ</name>
<dbReference type="Proteomes" id="UP000887564">
    <property type="component" value="Unplaced"/>
</dbReference>